<feature type="region of interest" description="Disordered" evidence="1">
    <location>
        <begin position="149"/>
        <end position="175"/>
    </location>
</feature>
<dbReference type="GO" id="GO:0005759">
    <property type="term" value="C:mitochondrial matrix"/>
    <property type="evidence" value="ECO:0007669"/>
    <property type="project" value="InterPro"/>
</dbReference>
<dbReference type="GO" id="GO:0042256">
    <property type="term" value="P:cytosolic ribosome assembly"/>
    <property type="evidence" value="ECO:0007669"/>
    <property type="project" value="TreeGrafter"/>
</dbReference>
<dbReference type="SUPFAM" id="SSF54529">
    <property type="entry name" value="Mitochondrial glycoprotein MAM33-like"/>
    <property type="match status" value="1"/>
</dbReference>
<name>A0A093XXX7_TALMA</name>
<gene>
    <name evidence="2" type="ORF">GQ26_0082660</name>
</gene>
<evidence type="ECO:0000313" key="2">
    <source>
        <dbReference type="EMBL" id="KFX50108.1"/>
    </source>
</evidence>
<dbReference type="Pfam" id="PF02330">
    <property type="entry name" value="MAM33"/>
    <property type="match status" value="1"/>
</dbReference>
<dbReference type="InterPro" id="IPR003428">
    <property type="entry name" value="MAM33"/>
</dbReference>
<dbReference type="eggNOG" id="KOG2536">
    <property type="taxonomic scope" value="Eukaryota"/>
</dbReference>
<organism evidence="2">
    <name type="scientific">Talaromyces marneffei PM1</name>
    <dbReference type="NCBI Taxonomy" id="1077442"/>
    <lineage>
        <taxon>Eukaryota</taxon>
        <taxon>Fungi</taxon>
        <taxon>Dikarya</taxon>
        <taxon>Ascomycota</taxon>
        <taxon>Pezizomycotina</taxon>
        <taxon>Eurotiomycetes</taxon>
        <taxon>Eurotiomycetidae</taxon>
        <taxon>Eurotiales</taxon>
        <taxon>Trichocomaceae</taxon>
        <taxon>Talaromyces</taxon>
        <taxon>Talaromyces sect. Talaromyces</taxon>
    </lineage>
</organism>
<dbReference type="Gene3D" id="3.10.280.10">
    <property type="entry name" value="Mitochondrial glycoprotein"/>
    <property type="match status" value="1"/>
</dbReference>
<feature type="compositionally biased region" description="Polar residues" evidence="1">
    <location>
        <begin position="150"/>
        <end position="160"/>
    </location>
</feature>
<dbReference type="PANTHER" id="PTHR10826">
    <property type="entry name" value="COMPLEMENT COMPONENT 1"/>
    <property type="match status" value="1"/>
</dbReference>
<dbReference type="AlphaFoldDB" id="A0A093XXX7"/>
<reference evidence="2" key="1">
    <citation type="journal article" date="2014" name="PLoS Genet.">
        <title>Signature Gene Expression Reveals Novel Clues to the Molecular Mechanisms of Dimorphic Transition in Penicillium marneffei.</title>
        <authorList>
            <person name="Yang E."/>
            <person name="Wang G."/>
            <person name="Cai J."/>
            <person name="Woo P.C."/>
            <person name="Lau S.K."/>
            <person name="Yuen K.-Y."/>
            <person name="Chow W.-N."/>
            <person name="Lin X."/>
        </authorList>
    </citation>
    <scope>NUCLEOTIDE SEQUENCE [LARGE SCALE GENOMIC DNA]</scope>
    <source>
        <strain evidence="2">PM1</strain>
    </source>
</reference>
<proteinExistence type="predicted"/>
<evidence type="ECO:0000256" key="1">
    <source>
        <dbReference type="SAM" id="MobiDB-lite"/>
    </source>
</evidence>
<feature type="compositionally biased region" description="Basic and acidic residues" evidence="1">
    <location>
        <begin position="161"/>
        <end position="175"/>
    </location>
</feature>
<sequence>MLSLRAFTRAAPRAFARSYSVAARPTTARLATTFQRPSLLQKPFVRCQYPAFSTARTLREPAGEVDIELSEKLADELSHEQSSGELEEPAAAIKAFLANSSWEVKDVAGEQEVVLTRKFGNEKIRATFTVSDLQNVAEDEFDGLSESDYENINQGQSGEHISTRPEDSIASSDRDFDGEIPGFPVRVNITIEKPGNGALLIQTTASDGMFEIHEVSHFDKADLAEAETAEKDWHRQSLYSGPAYGNLDEDLQTLFDRYLEERGFNAELANIIPDYITVKEQKEYTRWLENTNQFPLTAVKKFVSV</sequence>
<dbReference type="EMBL" id="JPOX01000008">
    <property type="protein sequence ID" value="KFX50108.1"/>
    <property type="molecule type" value="Genomic_DNA"/>
</dbReference>
<dbReference type="FunFam" id="3.10.280.10:FF:000007">
    <property type="entry name" value="Regulatory protein SUAPRGA1"/>
    <property type="match status" value="1"/>
</dbReference>
<dbReference type="InterPro" id="IPR036561">
    <property type="entry name" value="MAM33_sf"/>
</dbReference>
<comment type="caution">
    <text evidence="2">The sequence shown here is derived from an EMBL/GenBank/DDBJ whole genome shotgun (WGS) entry which is preliminary data.</text>
</comment>
<dbReference type="PANTHER" id="PTHR10826:SF1">
    <property type="entry name" value="COMPLEMENT COMPONENT 1 Q SUBCOMPONENT-BINDING PROTEIN, MITOCHONDRIAL"/>
    <property type="match status" value="1"/>
</dbReference>
<protein>
    <submittedName>
        <fullName evidence="2">Mitochondrial acidic protein mam33</fullName>
    </submittedName>
</protein>
<accession>A0A093XXX7</accession>
<dbReference type="HOGENOM" id="CLU_072692_0_0_1"/>